<sequence length="454" mass="49894">MRITDVRTFLVSGGTPERAGWRHWLFVKVHTDTGLYGVGECWGWPRVVQTAIEDLTPLVVGEDPFLIERIWQKLYASTQGHGMTGVVGSGAITGIELALWDLKGKALDTPVWNLLGGKMRDRIRLYGHAFDEERARELVDRGFTAMKLFGWRDAVSRVQRLRSEYGPEIDLMVDAGGGPWQTPADAISLGRRLERYGLLFYEDPVSAVDIEGLARGGSRAVDLPIAIGEAYPNLFALCPLIERGIIDVAQPDTGRFGGLWQMKKLAAIAEAHQVMVAPHQGSLGPVAEMAAIHLLATLPNYLIHEYLVNDVPQRYEVMTGQPVIEDGTSWCRTAPDSASIWTRRRSGGTRRTATPSRSRRTPTTTTSTSPPTGAALRGWPAKDDPLLLDPATSDTNNLDIGQAFDICDSRQDSGLRVRPIPVEIKVLDPVGTADYRIIAARIEKGGDNRVALQI</sequence>
<gene>
    <name evidence="4" type="ORF">GBAR_LOCUS5325</name>
</gene>
<evidence type="ECO:0000313" key="4">
    <source>
        <dbReference type="EMBL" id="CAI8007664.1"/>
    </source>
</evidence>
<reference evidence="4" key="1">
    <citation type="submission" date="2023-03" db="EMBL/GenBank/DDBJ databases">
        <authorList>
            <person name="Steffen K."/>
            <person name="Cardenas P."/>
        </authorList>
    </citation>
    <scope>NUCLEOTIDE SEQUENCE</scope>
</reference>
<evidence type="ECO:0000313" key="5">
    <source>
        <dbReference type="Proteomes" id="UP001174909"/>
    </source>
</evidence>
<dbReference type="EMBL" id="CASHTH010000796">
    <property type="protein sequence ID" value="CAI8007664.1"/>
    <property type="molecule type" value="Genomic_DNA"/>
</dbReference>
<dbReference type="InterPro" id="IPR029017">
    <property type="entry name" value="Enolase-like_N"/>
</dbReference>
<evidence type="ECO:0000259" key="3">
    <source>
        <dbReference type="SMART" id="SM00922"/>
    </source>
</evidence>
<comment type="caution">
    <text evidence="4">The sequence shown here is derived from an EMBL/GenBank/DDBJ whole genome shotgun (WGS) entry which is preliminary data.</text>
</comment>
<feature type="domain" description="Mandelate racemase/muconate lactonizing enzyme C-terminal" evidence="3">
    <location>
        <begin position="127"/>
        <end position="224"/>
    </location>
</feature>
<feature type="region of interest" description="Disordered" evidence="2">
    <location>
        <begin position="341"/>
        <end position="377"/>
    </location>
</feature>
<keyword evidence="5" id="KW-1185">Reference proteome</keyword>
<evidence type="ECO:0000256" key="1">
    <source>
        <dbReference type="ARBA" id="ARBA00023239"/>
    </source>
</evidence>
<dbReference type="InterPro" id="IPR029065">
    <property type="entry name" value="Enolase_C-like"/>
</dbReference>
<dbReference type="GO" id="GO:0016829">
    <property type="term" value="F:lyase activity"/>
    <property type="evidence" value="ECO:0007669"/>
    <property type="project" value="UniProtKB-KW"/>
</dbReference>
<organism evidence="4 5">
    <name type="scientific">Geodia barretti</name>
    <name type="common">Barrett's horny sponge</name>
    <dbReference type="NCBI Taxonomy" id="519541"/>
    <lineage>
        <taxon>Eukaryota</taxon>
        <taxon>Metazoa</taxon>
        <taxon>Porifera</taxon>
        <taxon>Demospongiae</taxon>
        <taxon>Heteroscleromorpha</taxon>
        <taxon>Tetractinellida</taxon>
        <taxon>Astrophorina</taxon>
        <taxon>Geodiidae</taxon>
        <taxon>Geodia</taxon>
    </lineage>
</organism>
<dbReference type="InterPro" id="IPR013342">
    <property type="entry name" value="Mandelate_racemase_C"/>
</dbReference>
<name>A0AA35RA44_GEOBA</name>
<dbReference type="SFLD" id="SFLDG00179">
    <property type="entry name" value="mandelate_racemase"/>
    <property type="match status" value="1"/>
</dbReference>
<dbReference type="InterPro" id="IPR036849">
    <property type="entry name" value="Enolase-like_C_sf"/>
</dbReference>
<feature type="compositionally biased region" description="Low complexity" evidence="2">
    <location>
        <begin position="349"/>
        <end position="375"/>
    </location>
</feature>
<dbReference type="CDD" id="cd03316">
    <property type="entry name" value="MR_like"/>
    <property type="match status" value="1"/>
</dbReference>
<dbReference type="Pfam" id="PF02746">
    <property type="entry name" value="MR_MLE_N"/>
    <property type="match status" value="1"/>
</dbReference>
<dbReference type="SUPFAM" id="SSF51604">
    <property type="entry name" value="Enolase C-terminal domain-like"/>
    <property type="match status" value="1"/>
</dbReference>
<evidence type="ECO:0000256" key="2">
    <source>
        <dbReference type="SAM" id="MobiDB-lite"/>
    </source>
</evidence>
<dbReference type="Gene3D" id="3.30.390.10">
    <property type="entry name" value="Enolase-like, N-terminal domain"/>
    <property type="match status" value="1"/>
</dbReference>
<keyword evidence="1" id="KW-0456">Lyase</keyword>
<dbReference type="InterPro" id="IPR013341">
    <property type="entry name" value="Mandelate_racemase_N_dom"/>
</dbReference>
<dbReference type="PANTHER" id="PTHR48080">
    <property type="entry name" value="D-GALACTONATE DEHYDRATASE-RELATED"/>
    <property type="match status" value="1"/>
</dbReference>
<dbReference type="Proteomes" id="UP001174909">
    <property type="component" value="Unassembled WGS sequence"/>
</dbReference>
<dbReference type="InterPro" id="IPR034593">
    <property type="entry name" value="DgoD-like"/>
</dbReference>
<dbReference type="SUPFAM" id="SSF54826">
    <property type="entry name" value="Enolase N-terminal domain-like"/>
    <property type="match status" value="1"/>
</dbReference>
<dbReference type="Gene3D" id="3.20.20.120">
    <property type="entry name" value="Enolase-like C-terminal domain"/>
    <property type="match status" value="1"/>
</dbReference>
<dbReference type="Pfam" id="PF13378">
    <property type="entry name" value="MR_MLE_C"/>
    <property type="match status" value="1"/>
</dbReference>
<dbReference type="SFLD" id="SFLDS00001">
    <property type="entry name" value="Enolase"/>
    <property type="match status" value="1"/>
</dbReference>
<proteinExistence type="predicted"/>
<dbReference type="SMART" id="SM00922">
    <property type="entry name" value="MR_MLE"/>
    <property type="match status" value="1"/>
</dbReference>
<dbReference type="PANTHER" id="PTHR48080:SF2">
    <property type="entry name" value="D-GALACTONATE DEHYDRATASE"/>
    <property type="match status" value="1"/>
</dbReference>
<protein>
    <submittedName>
        <fullName evidence="4">D-galactonate dehydratase</fullName>
    </submittedName>
</protein>
<dbReference type="AlphaFoldDB" id="A0AA35RA44"/>
<accession>A0AA35RA44</accession>